<evidence type="ECO:0000313" key="2">
    <source>
        <dbReference type="EMBL" id="MBB3938955.1"/>
    </source>
</evidence>
<evidence type="ECO:0000313" key="3">
    <source>
        <dbReference type="Proteomes" id="UP000561459"/>
    </source>
</evidence>
<accession>A0A7W6FXF2</accession>
<dbReference type="InterPro" id="IPR051531">
    <property type="entry name" value="N-acetyltransferase"/>
</dbReference>
<dbReference type="PANTHER" id="PTHR43792:SF1">
    <property type="entry name" value="N-ACETYLTRANSFERASE DOMAIN-CONTAINING PROTEIN"/>
    <property type="match status" value="1"/>
</dbReference>
<protein>
    <submittedName>
        <fullName evidence="2">RimJ/RimL family protein N-acetyltransferase</fullName>
    </submittedName>
</protein>
<dbReference type="Pfam" id="PF13302">
    <property type="entry name" value="Acetyltransf_3"/>
    <property type="match status" value="1"/>
</dbReference>
<dbReference type="GO" id="GO:0016747">
    <property type="term" value="F:acyltransferase activity, transferring groups other than amino-acyl groups"/>
    <property type="evidence" value="ECO:0007669"/>
    <property type="project" value="InterPro"/>
</dbReference>
<dbReference type="Gene3D" id="3.40.630.30">
    <property type="match status" value="1"/>
</dbReference>
<dbReference type="RefSeq" id="WP_221225902.1">
    <property type="nucleotide sequence ID" value="NZ_JACIDY010000001.1"/>
</dbReference>
<dbReference type="InterPro" id="IPR016181">
    <property type="entry name" value="Acyl_CoA_acyltransferase"/>
</dbReference>
<feature type="domain" description="N-acetyltransferase" evidence="1">
    <location>
        <begin position="23"/>
        <end position="175"/>
    </location>
</feature>
<dbReference type="InterPro" id="IPR000182">
    <property type="entry name" value="GNAT_dom"/>
</dbReference>
<keyword evidence="3" id="KW-1185">Reference proteome</keyword>
<evidence type="ECO:0000259" key="1">
    <source>
        <dbReference type="PROSITE" id="PS51186"/>
    </source>
</evidence>
<dbReference type="PROSITE" id="PS51186">
    <property type="entry name" value="GNAT"/>
    <property type="match status" value="1"/>
</dbReference>
<sequence length="191" mass="21256">MAACVAVAAEEELTVDAIHTDRLTLRAFREDDAQDLLGYLHQPGASCFLSMKLDDLPAARAAAIKRSSEPDTYALEHHPSGRVIGEVFGHLEPPDTFSIAWMIHPDFAGQGLAHEAAKAIVDHLFQQRDVRRVYAYVETDNLPSQRLCARLGMRQEGLFKEFISFENDAAGKPIYVDTMQFALLKKEWAAA</sequence>
<gene>
    <name evidence="2" type="ORF">GGR39_000584</name>
</gene>
<dbReference type="AlphaFoldDB" id="A0A7W6FXF2"/>
<dbReference type="SUPFAM" id="SSF55729">
    <property type="entry name" value="Acyl-CoA N-acyltransferases (Nat)"/>
    <property type="match status" value="1"/>
</dbReference>
<dbReference type="EMBL" id="JACIDY010000001">
    <property type="protein sequence ID" value="MBB3938955.1"/>
    <property type="molecule type" value="Genomic_DNA"/>
</dbReference>
<name>A0A7W6FXF2_9SPHN</name>
<reference evidence="2 3" key="1">
    <citation type="submission" date="2020-08" db="EMBL/GenBank/DDBJ databases">
        <title>Genomic Encyclopedia of Type Strains, Phase IV (KMG-IV): sequencing the most valuable type-strain genomes for metagenomic binning, comparative biology and taxonomic classification.</title>
        <authorList>
            <person name="Goeker M."/>
        </authorList>
    </citation>
    <scope>NUCLEOTIDE SEQUENCE [LARGE SCALE GENOMIC DNA]</scope>
    <source>
        <strain evidence="2 3">DSM 27568</strain>
    </source>
</reference>
<proteinExistence type="predicted"/>
<dbReference type="Proteomes" id="UP000561459">
    <property type="component" value="Unassembled WGS sequence"/>
</dbReference>
<dbReference type="PANTHER" id="PTHR43792">
    <property type="entry name" value="GNAT FAMILY, PUTATIVE (AFU_ORTHOLOGUE AFUA_3G00765)-RELATED-RELATED"/>
    <property type="match status" value="1"/>
</dbReference>
<organism evidence="2 3">
    <name type="scientific">Novosphingobium fluoreni</name>
    <dbReference type="NCBI Taxonomy" id="1391222"/>
    <lineage>
        <taxon>Bacteria</taxon>
        <taxon>Pseudomonadati</taxon>
        <taxon>Pseudomonadota</taxon>
        <taxon>Alphaproteobacteria</taxon>
        <taxon>Sphingomonadales</taxon>
        <taxon>Sphingomonadaceae</taxon>
        <taxon>Novosphingobium</taxon>
    </lineage>
</organism>
<keyword evidence="2" id="KW-0808">Transferase</keyword>
<comment type="caution">
    <text evidence="2">The sequence shown here is derived from an EMBL/GenBank/DDBJ whole genome shotgun (WGS) entry which is preliminary data.</text>
</comment>